<evidence type="ECO:0000313" key="3">
    <source>
        <dbReference type="Proteomes" id="UP001434079"/>
    </source>
</evidence>
<feature type="domain" description="Terminase large subunit ribonuclease H-like" evidence="1">
    <location>
        <begin position="17"/>
        <end position="122"/>
    </location>
</feature>
<gene>
    <name evidence="2" type="ORF">IODZLFCR_CDS0055</name>
</gene>
<organism evidence="2 3">
    <name type="scientific">Salmonella phage vB_SalP_SE29</name>
    <dbReference type="NCBI Taxonomy" id="3134913"/>
    <lineage>
        <taxon>Viruses</taxon>
        <taxon>Duplodnaviria</taxon>
        <taxon>Heunggongvirae</taxon>
        <taxon>Uroviricota</taxon>
        <taxon>Caudoviricetes</taxon>
        <taxon>Autographivirales</taxon>
        <taxon>Autosignataviridae</taxon>
        <taxon>Molineuxvirinae</taxon>
        <taxon>Zindervirus</taxon>
    </lineage>
</organism>
<reference evidence="2" key="1">
    <citation type="submission" date="2024-03" db="EMBL/GenBank/DDBJ databases">
        <title>Study on the Mechanism of Salmonella Phage vB_SalP_SE29 Recognizing the Surface Receptor of Host Bacteria.</title>
        <authorList>
            <person name="Zhang L."/>
            <person name="Liang S."/>
            <person name="Liang R."/>
        </authorList>
    </citation>
    <scope>NUCLEOTIDE SEQUENCE</scope>
</reference>
<dbReference type="Proteomes" id="UP001434079">
    <property type="component" value="Segment"/>
</dbReference>
<dbReference type="EMBL" id="PP526725">
    <property type="protein sequence ID" value="WXX03199.1"/>
    <property type="molecule type" value="Genomic_DNA"/>
</dbReference>
<dbReference type="InterPro" id="IPR047987">
    <property type="entry name" value="Gp19-like_virus"/>
</dbReference>
<dbReference type="Pfam" id="PF22530">
    <property type="entry name" value="Terminase-T7_RNaseH-like"/>
    <property type="match status" value="1"/>
</dbReference>
<dbReference type="NCBIfam" id="NF033889">
    <property type="entry name" value="termin_lrg_T7"/>
    <property type="match status" value="1"/>
</dbReference>
<accession>A0AAX4LXA3</accession>
<evidence type="ECO:0000259" key="1">
    <source>
        <dbReference type="Pfam" id="PF22530"/>
    </source>
</evidence>
<evidence type="ECO:0000313" key="2">
    <source>
        <dbReference type="EMBL" id="WXX03199.1"/>
    </source>
</evidence>
<sequence length="260" mass="29974">MVYANSIRVGSHVTFKPGGKNGDETGVAIVFLLGTFIYVYKCFGVPGGYSENALSRIVREAKAAGVKEVFIEKNFGHGAFEAVIKPYFEREWPAELKEDYAHGQKEVRIIETLEPLFSAHRIIFNAEMIKQDIDSIQHYPLEVRMSYSLFAQISNITLEKGCLRHDDRLDALYGAIRQLTSQIDYDEANRINRLRAQEMREYLEMMTDPLRRREFFTGQDHGYRKQVNTSVAMQRRVYGNAPTMQVKSRNTLSSRISRTW</sequence>
<name>A0AAX4LXA3_9CAUD</name>
<dbReference type="InterPro" id="IPR054762">
    <property type="entry name" value="Gp19_RNaseH-like"/>
</dbReference>
<proteinExistence type="predicted"/>
<protein>
    <submittedName>
        <fullName evidence="2">Terminase large subunit</fullName>
    </submittedName>
</protein>